<dbReference type="EMBL" id="DOEK01000028">
    <property type="protein sequence ID" value="HBP29936.1"/>
    <property type="molecule type" value="Genomic_DNA"/>
</dbReference>
<comment type="caution">
    <text evidence="1">The sequence shown here is derived from an EMBL/GenBank/DDBJ whole genome shotgun (WGS) entry which is preliminary data.</text>
</comment>
<evidence type="ECO:0000313" key="1">
    <source>
        <dbReference type="EMBL" id="HBP29936.1"/>
    </source>
</evidence>
<name>A0A356LG23_9BURK</name>
<dbReference type="Gene3D" id="3.40.30.10">
    <property type="entry name" value="Glutaredoxin"/>
    <property type="match status" value="1"/>
</dbReference>
<dbReference type="Pfam" id="PF05988">
    <property type="entry name" value="DUF899"/>
    <property type="match status" value="1"/>
</dbReference>
<proteinExistence type="predicted"/>
<dbReference type="AlphaFoldDB" id="A0A356LG23"/>
<accession>A0A356LG23</accession>
<reference evidence="1 2" key="1">
    <citation type="journal article" date="2018" name="Nat. Biotechnol.">
        <title>A standardized bacterial taxonomy based on genome phylogeny substantially revises the tree of life.</title>
        <authorList>
            <person name="Parks D.H."/>
            <person name="Chuvochina M."/>
            <person name="Waite D.W."/>
            <person name="Rinke C."/>
            <person name="Skarshewski A."/>
            <person name="Chaumeil P.A."/>
            <person name="Hugenholtz P."/>
        </authorList>
    </citation>
    <scope>NUCLEOTIDE SEQUENCE [LARGE SCALE GENOMIC DNA]</scope>
    <source>
        <strain evidence="1">UBA10707</strain>
    </source>
</reference>
<sequence length="257" mass="29872">MNMSYSETTADRHAVVTHDEWVAARKQLLARERELTHLRDRIASDRRALPWEQVDKNYLFDTPDGPRTLSALFGNHRQLIVQHFMFGPDWEQGCKSCSYMADHTDGMTVHLAQRDTAFVAVSRASLATIERFRQRMGWQFNWVSSNDTDFNYDYGVSFLPEQHTTGKVHYNYCDQYFPQAEAPGISVFYKDDNNNIFHTYSTYSRGVEVMMGAYSLMDLTPIGRNERDVPNKMEWVRHHDRYDVSETGTASCCHRAT</sequence>
<evidence type="ECO:0000313" key="2">
    <source>
        <dbReference type="Proteomes" id="UP000264036"/>
    </source>
</evidence>
<dbReference type="Proteomes" id="UP000264036">
    <property type="component" value="Unassembled WGS sequence"/>
</dbReference>
<protein>
    <submittedName>
        <fullName evidence="1">DUF899 domain-containing protein</fullName>
    </submittedName>
</protein>
<dbReference type="InterPro" id="IPR010296">
    <property type="entry name" value="DUF899_thioredox"/>
</dbReference>
<organism evidence="1 2">
    <name type="scientific">Advenella kashmirensis</name>
    <dbReference type="NCBI Taxonomy" id="310575"/>
    <lineage>
        <taxon>Bacteria</taxon>
        <taxon>Pseudomonadati</taxon>
        <taxon>Pseudomonadota</taxon>
        <taxon>Betaproteobacteria</taxon>
        <taxon>Burkholderiales</taxon>
        <taxon>Alcaligenaceae</taxon>
    </lineage>
</organism>
<dbReference type="SUPFAM" id="SSF52833">
    <property type="entry name" value="Thioredoxin-like"/>
    <property type="match status" value="1"/>
</dbReference>
<dbReference type="InterPro" id="IPR036249">
    <property type="entry name" value="Thioredoxin-like_sf"/>
</dbReference>
<gene>
    <name evidence="1" type="ORF">DD666_11035</name>
</gene>